<dbReference type="EMBL" id="JAOVZQ010000001">
    <property type="protein sequence ID" value="MCY0093696.1"/>
    <property type="molecule type" value="Genomic_DNA"/>
</dbReference>
<feature type="region of interest" description="Disordered" evidence="1">
    <location>
        <begin position="93"/>
        <end position="133"/>
    </location>
</feature>
<evidence type="ECO:0000313" key="2">
    <source>
        <dbReference type="EMBL" id="MCY0093696.1"/>
    </source>
</evidence>
<dbReference type="PIRSF" id="PIRSF010256">
    <property type="entry name" value="CoxE_vWa"/>
    <property type="match status" value="1"/>
</dbReference>
<dbReference type="CDD" id="cd00198">
    <property type="entry name" value="vWFA"/>
    <property type="match status" value="1"/>
</dbReference>
<dbReference type="InterPro" id="IPR011195">
    <property type="entry name" value="UCP010256"/>
</dbReference>
<gene>
    <name evidence="2" type="ORF">OEG82_06645</name>
</gene>
<dbReference type="Gene3D" id="3.40.50.410">
    <property type="entry name" value="von Willebrand factor, type A domain"/>
    <property type="match status" value="1"/>
</dbReference>
<dbReference type="SUPFAM" id="SSF53300">
    <property type="entry name" value="vWA-like"/>
    <property type="match status" value="1"/>
</dbReference>
<proteinExistence type="predicted"/>
<comment type="caution">
    <text evidence="2">The sequence shown here is derived from an EMBL/GenBank/DDBJ whole genome shotgun (WGS) entry which is preliminary data.</text>
</comment>
<organism evidence="2 3">
    <name type="scientific">Hoeflea ulvae</name>
    <dbReference type="NCBI Taxonomy" id="2983764"/>
    <lineage>
        <taxon>Bacteria</taxon>
        <taxon>Pseudomonadati</taxon>
        <taxon>Pseudomonadota</taxon>
        <taxon>Alphaproteobacteria</taxon>
        <taxon>Hyphomicrobiales</taxon>
        <taxon>Rhizobiaceae</taxon>
        <taxon>Hoeflea</taxon>
    </lineage>
</organism>
<reference evidence="2" key="1">
    <citation type="submission" date="2022-10" db="EMBL/GenBank/DDBJ databases">
        <title>Hoeflea sp. J2-29, isolated from marine algae.</title>
        <authorList>
            <person name="Kristyanto S."/>
            <person name="Kim J.M."/>
            <person name="Jeon C.O."/>
        </authorList>
    </citation>
    <scope>NUCLEOTIDE SEQUENCE</scope>
    <source>
        <strain evidence="2">J2-29</strain>
    </source>
</reference>
<dbReference type="InterPro" id="IPR008912">
    <property type="entry name" value="Uncharacterised_CoxE"/>
</dbReference>
<protein>
    <submittedName>
        <fullName evidence="2">VWA domain-containing protein</fullName>
    </submittedName>
</protein>
<sequence>MNKFLVCDRASVPGELPRGSAPLFGFARLLRRFGFAIAPEQAIAFMQAVTLLGPRSMDDIRRSAVATFAPAPERRVEFDALFESWFHGEARVSIEGEGQDEDEPQIKDDSDTAEEETGPVQEETGGELTSGTEQLSIRAFANDGLRLDTLERKLGSALPWRRSFRTVRTATGKNLDIRRSMRKILSADGDIPSPQLRRRQQVPRRLLLLLDVSGSMKLHTEDYLKVAYAAVQGTARAEVFCFGTRLTRLTSALRIRNRDQALAQAAALVEDWDGGTRIGGTLLAFLSVPRFSAFARGAVVVILSDALERGEPTEMETAFRRFAASAHRLSLATPLAGDPRFRPETEALRAILPMLDDLVDGSSVAGLTKFLLSLGRAAPHFQTMPGRGH</sequence>
<dbReference type="Pfam" id="PF05762">
    <property type="entry name" value="VWA_CoxE"/>
    <property type="match status" value="1"/>
</dbReference>
<feature type="compositionally biased region" description="Low complexity" evidence="1">
    <location>
        <begin position="122"/>
        <end position="133"/>
    </location>
</feature>
<evidence type="ECO:0000313" key="3">
    <source>
        <dbReference type="Proteomes" id="UP001081283"/>
    </source>
</evidence>
<dbReference type="PANTHER" id="PTHR39338">
    <property type="entry name" value="BLL5662 PROTEIN-RELATED"/>
    <property type="match status" value="1"/>
</dbReference>
<dbReference type="Proteomes" id="UP001081283">
    <property type="component" value="Unassembled WGS sequence"/>
</dbReference>
<keyword evidence="3" id="KW-1185">Reference proteome</keyword>
<accession>A0ABT3YCT0</accession>
<name>A0ABT3YCT0_9HYPH</name>
<evidence type="ECO:0000256" key="1">
    <source>
        <dbReference type="SAM" id="MobiDB-lite"/>
    </source>
</evidence>
<dbReference type="RefSeq" id="WP_267611648.1">
    <property type="nucleotide sequence ID" value="NZ_JAOVZQ010000001.1"/>
</dbReference>
<dbReference type="PANTHER" id="PTHR39338:SF6">
    <property type="entry name" value="BLL5662 PROTEIN"/>
    <property type="match status" value="1"/>
</dbReference>
<dbReference type="InterPro" id="IPR036465">
    <property type="entry name" value="vWFA_dom_sf"/>
</dbReference>